<sequence>MAKRVTAYFLSYLSLVGCFLERVLQKTIA</sequence>
<evidence type="ECO:0000313" key="2">
    <source>
        <dbReference type="Proteomes" id="UP000248857"/>
    </source>
</evidence>
<dbReference type="PROSITE" id="PS51257">
    <property type="entry name" value="PROKAR_LIPOPROTEIN"/>
    <property type="match status" value="1"/>
</dbReference>
<proteinExistence type="predicted"/>
<dbReference type="Proteomes" id="UP000248857">
    <property type="component" value="Unassembled WGS sequence"/>
</dbReference>
<comment type="caution">
    <text evidence="1">The sequence shown here is derived from an EMBL/GenBank/DDBJ whole genome shotgun (WGS) entry which is preliminary data.</text>
</comment>
<protein>
    <submittedName>
        <fullName evidence="1">Uncharacterized protein</fullName>
    </submittedName>
</protein>
<accession>A0A2W1JGI9</accession>
<dbReference type="EMBL" id="PQWO01000009">
    <property type="protein sequence ID" value="PZD72689.1"/>
    <property type="molecule type" value="Genomic_DNA"/>
</dbReference>
<dbReference type="AlphaFoldDB" id="A0A2W1JGI9"/>
<name>A0A2W1JGI9_9CYAN</name>
<reference evidence="1 2" key="1">
    <citation type="journal article" date="2018" name="Sci. Rep.">
        <title>A novel species of the marine cyanobacterium Acaryochloris with a unique pigment content and lifestyle.</title>
        <authorList>
            <person name="Partensky F."/>
            <person name="Six C."/>
            <person name="Ratin M."/>
            <person name="Garczarek L."/>
            <person name="Vaulot D."/>
            <person name="Probert I."/>
            <person name="Calteau A."/>
            <person name="Gourvil P."/>
            <person name="Marie D."/>
            <person name="Grebert T."/>
            <person name="Bouchier C."/>
            <person name="Le Panse S."/>
            <person name="Gachenot M."/>
            <person name="Rodriguez F."/>
            <person name="Garrido J.L."/>
        </authorList>
    </citation>
    <scope>NUCLEOTIDE SEQUENCE [LARGE SCALE GENOMIC DNA]</scope>
    <source>
        <strain evidence="1 2">RCC1774</strain>
    </source>
</reference>
<keyword evidence="2" id="KW-1185">Reference proteome</keyword>
<evidence type="ECO:0000313" key="1">
    <source>
        <dbReference type="EMBL" id="PZD72689.1"/>
    </source>
</evidence>
<organism evidence="1 2">
    <name type="scientific">Acaryochloris thomasi RCC1774</name>
    <dbReference type="NCBI Taxonomy" id="1764569"/>
    <lineage>
        <taxon>Bacteria</taxon>
        <taxon>Bacillati</taxon>
        <taxon>Cyanobacteriota</taxon>
        <taxon>Cyanophyceae</taxon>
        <taxon>Acaryochloridales</taxon>
        <taxon>Acaryochloridaceae</taxon>
        <taxon>Acaryochloris</taxon>
        <taxon>Acaryochloris thomasi</taxon>
    </lineage>
</organism>
<gene>
    <name evidence="1" type="ORF">C1752_03525</name>
</gene>